<evidence type="ECO:0000313" key="1">
    <source>
        <dbReference type="EMBL" id="MFL0194817.1"/>
    </source>
</evidence>
<comment type="caution">
    <text evidence="1">The sequence shown here is derived from an EMBL/GenBank/DDBJ whole genome shotgun (WGS) entry which is preliminary data.</text>
</comment>
<name>A0ABW8SFI7_9CLOT</name>
<dbReference type="EMBL" id="JBJHZX010000005">
    <property type="protein sequence ID" value="MFL0194817.1"/>
    <property type="molecule type" value="Genomic_DNA"/>
</dbReference>
<gene>
    <name evidence="1" type="ORF">ACJDU8_04405</name>
</gene>
<sequence>MWKKIFRNSQSLNYRKKYKCPVCKEYSLYIIHDKACECRNGCDIDNLNIANIMIENDFCGYYTSQEIKENFWIDDEECNKILKKITVNNTLSLLTYDEKQTIETFFQRTSQLDERLDDIMANYLNNNTLKEVTNITPFGYLINLIEDTHFFVNMCCKDTILLNYGIELATKHFYSGRFFYNNSVEHLFEVNERIFVILGILYRYSFESNLSLNKTFKIEKFLKKNSDYKNSQYKIIFERLKSNNLYNELKSIRQSNDHDLSYYSKVINEDIQAHGNESFEYWNRDGNKVDKDIYLPQIKNIIFCLNEFYNLLDQIIIQVSNGKEINQILTFPMIEKFLKFDDKITFRKYDSEDLQKLQMYKNDLFLKLSDYKSNLIIDIFFRMDEAVHCIVDVYNIAGNSFYKYWSNIGIMQLDSLIDEQYLLYSALFRLYSCYDKLSRYIAKNNVKYTDIKYFEEFQTKLDNGIIINKIKSILNDENYKLLFQLRNDIYHNLRAGCLYGDNGINYYNMVLLKTVFENTTIIYEFINFLNPNKKVKIGRNDLCPCGSGKKYKKCCGNNL</sequence>
<keyword evidence="2" id="KW-1185">Reference proteome</keyword>
<protein>
    <submittedName>
        <fullName evidence="1">YecA family protein</fullName>
    </submittedName>
</protein>
<accession>A0ABW8SFI7</accession>
<reference evidence="1 2" key="1">
    <citation type="submission" date="2024-11" db="EMBL/GenBank/DDBJ databases">
        <authorList>
            <person name="Heng Y.C."/>
            <person name="Lim A.C.H."/>
            <person name="Lee J.K.Y."/>
            <person name="Kittelmann S."/>
        </authorList>
    </citation>
    <scope>NUCLEOTIDE SEQUENCE [LARGE SCALE GENOMIC DNA]</scope>
    <source>
        <strain evidence="1 2">WILCCON 0269</strain>
    </source>
</reference>
<dbReference type="SUPFAM" id="SSF103642">
    <property type="entry name" value="Sec-C motif"/>
    <property type="match status" value="1"/>
</dbReference>
<organism evidence="1 2">
    <name type="scientific">Candidatus Clostridium eludens</name>
    <dbReference type="NCBI Taxonomy" id="3381663"/>
    <lineage>
        <taxon>Bacteria</taxon>
        <taxon>Bacillati</taxon>
        <taxon>Bacillota</taxon>
        <taxon>Clostridia</taxon>
        <taxon>Eubacteriales</taxon>
        <taxon>Clostridiaceae</taxon>
        <taxon>Clostridium</taxon>
    </lineage>
</organism>
<evidence type="ECO:0000313" key="2">
    <source>
        <dbReference type="Proteomes" id="UP001623660"/>
    </source>
</evidence>
<dbReference type="InterPro" id="IPR004027">
    <property type="entry name" value="SEC_C_motif"/>
</dbReference>
<dbReference type="RefSeq" id="WP_406790941.1">
    <property type="nucleotide sequence ID" value="NZ_JBJHZX010000005.1"/>
</dbReference>
<dbReference type="Gene3D" id="3.10.450.50">
    <property type="match status" value="1"/>
</dbReference>
<dbReference type="Proteomes" id="UP001623660">
    <property type="component" value="Unassembled WGS sequence"/>
</dbReference>
<dbReference type="Pfam" id="PF02810">
    <property type="entry name" value="SEC-C"/>
    <property type="match status" value="1"/>
</dbReference>
<proteinExistence type="predicted"/>